<feature type="transmembrane region" description="Helical" evidence="5">
    <location>
        <begin position="150"/>
        <end position="168"/>
    </location>
</feature>
<proteinExistence type="inferred from homology"/>
<dbReference type="Proteomes" id="UP000515733">
    <property type="component" value="Chromosome"/>
</dbReference>
<sequence>MEIHRGAPAQVISAWLLGYIGLGLFAGFFAGLLGVGGGGIMVPVLTMLFAAQGMPQEHVVHLALGTSMATIVFASVSSLRAHHRHGAVLWPVVKSIAPGIVLGTLVGAQFAARLPTKPLAIFFAAFMAYVSVQMIANIKPRPSRELPGTGGMFAAGAGIGGVSALVAIGGGSLTVPFLAWCNVKVHQAIGTSSAIGFPIALAGTVGYLLSGQGNSGMPPGSLGFIHLPALLGTVLPSMLMAPVGARLAHRLPVATLKKIFAGVLVFLSAKMLHSLFG</sequence>
<evidence type="ECO:0000313" key="7">
    <source>
        <dbReference type="Proteomes" id="UP000515733"/>
    </source>
</evidence>
<evidence type="ECO:0000256" key="4">
    <source>
        <dbReference type="ARBA" id="ARBA00023136"/>
    </source>
</evidence>
<dbReference type="Pfam" id="PF01925">
    <property type="entry name" value="TauE"/>
    <property type="match status" value="1"/>
</dbReference>
<dbReference type="PANTHER" id="PTHR43483">
    <property type="entry name" value="MEMBRANE TRANSPORTER PROTEIN HI_0806-RELATED"/>
    <property type="match status" value="1"/>
</dbReference>
<keyword evidence="2 5" id="KW-0812">Transmembrane</keyword>
<dbReference type="RefSeq" id="WP_145772211.1">
    <property type="nucleotide sequence ID" value="NZ_LR778301.1"/>
</dbReference>
<feature type="transmembrane region" description="Helical" evidence="5">
    <location>
        <begin position="188"/>
        <end position="209"/>
    </location>
</feature>
<gene>
    <name evidence="6" type="ORF">DENOEST_3176</name>
</gene>
<keyword evidence="3 5" id="KW-1133">Transmembrane helix</keyword>
<feature type="transmembrane region" description="Helical" evidence="5">
    <location>
        <begin position="58"/>
        <end position="76"/>
    </location>
</feature>
<organism evidence="6 7">
    <name type="scientific">Denitratisoma oestradiolicum</name>
    <dbReference type="NCBI Taxonomy" id="311182"/>
    <lineage>
        <taxon>Bacteria</taxon>
        <taxon>Pseudomonadati</taxon>
        <taxon>Pseudomonadota</taxon>
        <taxon>Betaproteobacteria</taxon>
        <taxon>Nitrosomonadales</taxon>
        <taxon>Sterolibacteriaceae</taxon>
        <taxon>Denitratisoma</taxon>
    </lineage>
</organism>
<evidence type="ECO:0000256" key="5">
    <source>
        <dbReference type="RuleBase" id="RU363041"/>
    </source>
</evidence>
<evidence type="ECO:0000256" key="3">
    <source>
        <dbReference type="ARBA" id="ARBA00022989"/>
    </source>
</evidence>
<feature type="transmembrane region" description="Helical" evidence="5">
    <location>
        <begin position="259"/>
        <end position="276"/>
    </location>
</feature>
<accession>A0A6S6Y4N2</accession>
<keyword evidence="4 5" id="KW-0472">Membrane</keyword>
<dbReference type="OrthoDB" id="457670at2"/>
<reference evidence="6 7" key="1">
    <citation type="submission" date="2020-03" db="EMBL/GenBank/DDBJ databases">
        <authorList>
            <consortium name="Genoscope - CEA"/>
            <person name="William W."/>
        </authorList>
    </citation>
    <scope>NUCLEOTIDE SEQUENCE [LARGE SCALE GENOMIC DNA]</scope>
    <source>
        <strain evidence="7">DSM 16959</strain>
    </source>
</reference>
<dbReference type="GO" id="GO:0005886">
    <property type="term" value="C:plasma membrane"/>
    <property type="evidence" value="ECO:0007669"/>
    <property type="project" value="UniProtKB-SubCell"/>
</dbReference>
<dbReference type="AlphaFoldDB" id="A0A6S6Y4N2"/>
<comment type="similarity">
    <text evidence="5">Belongs to the 4-toluene sulfonate uptake permease (TSUP) (TC 2.A.102) family.</text>
</comment>
<protein>
    <recommendedName>
        <fullName evidence="5">Probable membrane transporter protein</fullName>
    </recommendedName>
</protein>
<evidence type="ECO:0000313" key="6">
    <source>
        <dbReference type="EMBL" id="CAB1370330.1"/>
    </source>
</evidence>
<keyword evidence="7" id="KW-1185">Reference proteome</keyword>
<name>A0A6S6Y4N2_9PROT</name>
<feature type="transmembrane region" description="Helical" evidence="5">
    <location>
        <begin position="118"/>
        <end position="138"/>
    </location>
</feature>
<evidence type="ECO:0000256" key="2">
    <source>
        <dbReference type="ARBA" id="ARBA00022692"/>
    </source>
</evidence>
<dbReference type="KEGG" id="doe:DENOEST_3176"/>
<comment type="subcellular location">
    <subcellularLocation>
        <location evidence="5">Cell membrane</location>
        <topology evidence="5">Multi-pass membrane protein</topology>
    </subcellularLocation>
    <subcellularLocation>
        <location evidence="1">Membrane</location>
        <topology evidence="1">Multi-pass membrane protein</topology>
    </subcellularLocation>
</comment>
<evidence type="ECO:0000256" key="1">
    <source>
        <dbReference type="ARBA" id="ARBA00004141"/>
    </source>
</evidence>
<feature type="transmembrane region" description="Helical" evidence="5">
    <location>
        <begin position="12"/>
        <end position="38"/>
    </location>
</feature>
<dbReference type="EMBL" id="LR778301">
    <property type="protein sequence ID" value="CAB1370330.1"/>
    <property type="molecule type" value="Genomic_DNA"/>
</dbReference>
<feature type="transmembrane region" description="Helical" evidence="5">
    <location>
        <begin position="88"/>
        <end position="112"/>
    </location>
</feature>
<feature type="transmembrane region" description="Helical" evidence="5">
    <location>
        <begin position="221"/>
        <end position="239"/>
    </location>
</feature>
<keyword evidence="5" id="KW-1003">Cell membrane</keyword>
<dbReference type="PANTHER" id="PTHR43483:SF3">
    <property type="entry name" value="MEMBRANE TRANSPORTER PROTEIN HI_0806-RELATED"/>
    <property type="match status" value="1"/>
</dbReference>
<dbReference type="InterPro" id="IPR002781">
    <property type="entry name" value="TM_pro_TauE-like"/>
</dbReference>